<dbReference type="InterPro" id="IPR020988">
    <property type="entry name" value="Pept_U32_collagenase"/>
</dbReference>
<dbReference type="Pfam" id="PF12392">
    <property type="entry name" value="DUF3656"/>
    <property type="match status" value="1"/>
</dbReference>
<proteinExistence type="predicted"/>
<dbReference type="InterPro" id="IPR051454">
    <property type="entry name" value="RNA/ubiquinone_mod_enzymes"/>
</dbReference>
<gene>
    <name evidence="3" type="ORF">H9697_11975</name>
</gene>
<feature type="region of interest" description="Disordered" evidence="1">
    <location>
        <begin position="798"/>
        <end position="823"/>
    </location>
</feature>
<dbReference type="AlphaFoldDB" id="A0A9D2QCN6"/>
<dbReference type="PANTHER" id="PTHR30217">
    <property type="entry name" value="PEPTIDASE U32 FAMILY"/>
    <property type="match status" value="1"/>
</dbReference>
<dbReference type="InterPro" id="IPR001539">
    <property type="entry name" value="Peptidase_U32"/>
</dbReference>
<evidence type="ECO:0000259" key="2">
    <source>
        <dbReference type="Pfam" id="PF12392"/>
    </source>
</evidence>
<evidence type="ECO:0000313" key="3">
    <source>
        <dbReference type="EMBL" id="HJC75636.1"/>
    </source>
</evidence>
<organism evidence="3 4">
    <name type="scientific">Candidatus Mediterraneibacter faecavium</name>
    <dbReference type="NCBI Taxonomy" id="2838668"/>
    <lineage>
        <taxon>Bacteria</taxon>
        <taxon>Bacillati</taxon>
        <taxon>Bacillota</taxon>
        <taxon>Clostridia</taxon>
        <taxon>Lachnospirales</taxon>
        <taxon>Lachnospiraceae</taxon>
        <taxon>Mediterraneibacter</taxon>
    </lineage>
</organism>
<evidence type="ECO:0000313" key="4">
    <source>
        <dbReference type="Proteomes" id="UP000823902"/>
    </source>
</evidence>
<comment type="caution">
    <text evidence="3">The sequence shown here is derived from an EMBL/GenBank/DDBJ whole genome shotgun (WGS) entry which is preliminary data.</text>
</comment>
<feature type="domain" description="Peptidase U32 collagenase" evidence="2">
    <location>
        <begin position="376"/>
        <end position="491"/>
    </location>
</feature>
<dbReference type="Pfam" id="PF01136">
    <property type="entry name" value="Peptidase_U32"/>
    <property type="match status" value="2"/>
</dbReference>
<name>A0A9D2QCN6_9FIRM</name>
<dbReference type="EMBL" id="DWVY01000059">
    <property type="protein sequence ID" value="HJC75636.1"/>
    <property type="molecule type" value="Genomic_DNA"/>
</dbReference>
<dbReference type="PANTHER" id="PTHR30217:SF10">
    <property type="entry name" value="23S RRNA 5-HYDROXYCYTIDINE C2501 SYNTHASE"/>
    <property type="match status" value="1"/>
</dbReference>
<dbReference type="PROSITE" id="PS01276">
    <property type="entry name" value="PEPTIDASE_U32"/>
    <property type="match status" value="1"/>
</dbReference>
<dbReference type="Proteomes" id="UP000823902">
    <property type="component" value="Unassembled WGS sequence"/>
</dbReference>
<feature type="compositionally biased region" description="Polar residues" evidence="1">
    <location>
        <begin position="798"/>
        <end position="816"/>
    </location>
</feature>
<accession>A0A9D2QCN6</accession>
<sequence>MTDRKIEILSPAGSYAAFEAALKAGADAVYVGGSRFGARAYAENFAEEELIQAVREAHFYEKKLYLTVNTLLKEEEIDSLYDYLAPYYENGLDAVIVQDAGVAEYIRRHFPRLDIHASTQMTITGALGAKFVGSRGFTRVVPARELSLDEIRQIRRETDLEIECFVHGALCYCYSGQCLLSSMIGGRSGNRGQCAQPCRLPYTFHGTKKYYLSPKDICTLEIIPDLIEAGIDSFKIEGRMKRPEYVAGVTSLYRKYTDLYLGSGRKDFHILPEDREMLMDLYNRGGSSTGYYQMRNGREMMSLDRPNHAGVPAVRVQYQKGREVHALAVTDLNAGDVIEVTGGKSNYTLGKAFRKGEVLTFLVQKQVRLSKGMLLNRIRNESLLQRIDSDIAGKKLQRPADGSLTVKIGRPACLSVCSGGASFQAFTDGPVQAAQSRPMDRERICSQIRKTGNAEFYFRELSVEMDDNIFIPVQQLNSLRRSALEGLKEQVLSRYLRKPGCALSDSGHRNGSDTAWHPDGDRSFGTCIEQAGSENWIPRFSIYAETAEQLQAAASYITGNRFAPERIYLGTDVQAALMKENGDGQVSRALCLIRESKAGIAAAMPHILRSTEAAAVDRLLNAADKFSPDGILIRSYEEFQLLRERGFDKRIILDHNLYVFNRYAKKFWNDLGVSDFTAPLELNADELFRLCLNDCELEIYGRAPVMVSAQCLFKTSGKCRKQSDLSSITDRCSSSFPVRAYCDFCYNVIYNDRPTCIADDTDAIRRLAPRLLRIRFSTETPEQVKDVLAMVQDSFTGRTGSAGSASHGQKPGSTQGHFRKGIL</sequence>
<protein>
    <submittedName>
        <fullName evidence="3">U32 family peptidase</fullName>
    </submittedName>
</protein>
<reference evidence="3" key="2">
    <citation type="submission" date="2021-04" db="EMBL/GenBank/DDBJ databases">
        <authorList>
            <person name="Gilroy R."/>
        </authorList>
    </citation>
    <scope>NUCLEOTIDE SEQUENCE</scope>
    <source>
        <strain evidence="3">CHK196-7946</strain>
    </source>
</reference>
<evidence type="ECO:0000256" key="1">
    <source>
        <dbReference type="SAM" id="MobiDB-lite"/>
    </source>
</evidence>
<reference evidence="3" key="1">
    <citation type="journal article" date="2021" name="PeerJ">
        <title>Extensive microbial diversity within the chicken gut microbiome revealed by metagenomics and culture.</title>
        <authorList>
            <person name="Gilroy R."/>
            <person name="Ravi A."/>
            <person name="Getino M."/>
            <person name="Pursley I."/>
            <person name="Horton D.L."/>
            <person name="Alikhan N.F."/>
            <person name="Baker D."/>
            <person name="Gharbi K."/>
            <person name="Hall N."/>
            <person name="Watson M."/>
            <person name="Adriaenssens E.M."/>
            <person name="Foster-Nyarko E."/>
            <person name="Jarju S."/>
            <person name="Secka A."/>
            <person name="Antonio M."/>
            <person name="Oren A."/>
            <person name="Chaudhuri R.R."/>
            <person name="La Ragione R."/>
            <person name="Hildebrand F."/>
            <person name="Pallen M.J."/>
        </authorList>
    </citation>
    <scope>NUCLEOTIDE SEQUENCE</scope>
    <source>
        <strain evidence="3">CHK196-7946</strain>
    </source>
</reference>